<feature type="domain" description="Protein kinase" evidence="6">
    <location>
        <begin position="204"/>
        <end position="843"/>
    </location>
</feature>
<dbReference type="PANTHER" id="PTHR24353">
    <property type="entry name" value="CYCLIC NUCLEOTIDE-DEPENDENT PROTEIN KINASE"/>
    <property type="match status" value="1"/>
</dbReference>
<keyword evidence="2" id="KW-0808">Transferase</keyword>
<dbReference type="EMBL" id="CAJNDS010000021">
    <property type="protein sequence ID" value="CAE6919638.1"/>
    <property type="molecule type" value="Genomic_DNA"/>
</dbReference>
<keyword evidence="8" id="KW-1185">Reference proteome</keyword>
<dbReference type="Gene3D" id="1.10.510.10">
    <property type="entry name" value="Transferase(Phosphotransferase) domain 1"/>
    <property type="match status" value="2"/>
</dbReference>
<dbReference type="InterPro" id="IPR036691">
    <property type="entry name" value="Endo/exonu/phosph_ase_sf"/>
</dbReference>
<dbReference type="PROSITE" id="PS00108">
    <property type="entry name" value="PROTEIN_KINASE_ST"/>
    <property type="match status" value="1"/>
</dbReference>
<evidence type="ECO:0000256" key="4">
    <source>
        <dbReference type="ARBA" id="ARBA00022777"/>
    </source>
</evidence>
<gene>
    <name evidence="7" type="primary">NOCT</name>
    <name evidence="7" type="ORF">SNAT2548_LOCUS421</name>
</gene>
<dbReference type="InterPro" id="IPR000719">
    <property type="entry name" value="Prot_kinase_dom"/>
</dbReference>
<dbReference type="Gene3D" id="1.25.40.10">
    <property type="entry name" value="Tetratricopeptide repeat domain"/>
    <property type="match status" value="1"/>
</dbReference>
<reference evidence="7" key="1">
    <citation type="submission" date="2021-02" db="EMBL/GenBank/DDBJ databases">
        <authorList>
            <person name="Dougan E. K."/>
            <person name="Rhodes N."/>
            <person name="Thang M."/>
            <person name="Chan C."/>
        </authorList>
    </citation>
    <scope>NUCLEOTIDE SEQUENCE</scope>
</reference>
<dbReference type="AlphaFoldDB" id="A0A812GKG8"/>
<keyword evidence="5" id="KW-0067">ATP-binding</keyword>
<dbReference type="GO" id="GO:0005524">
    <property type="term" value="F:ATP binding"/>
    <property type="evidence" value="ECO:0007669"/>
    <property type="project" value="UniProtKB-KW"/>
</dbReference>
<evidence type="ECO:0000256" key="1">
    <source>
        <dbReference type="ARBA" id="ARBA00022527"/>
    </source>
</evidence>
<evidence type="ECO:0000313" key="7">
    <source>
        <dbReference type="EMBL" id="CAE6919638.1"/>
    </source>
</evidence>
<name>A0A812GKG8_9DINO</name>
<dbReference type="Pfam" id="PF00069">
    <property type="entry name" value="Pkinase"/>
    <property type="match status" value="2"/>
</dbReference>
<dbReference type="PROSITE" id="PS50011">
    <property type="entry name" value="PROTEIN_KINASE_DOM"/>
    <property type="match status" value="1"/>
</dbReference>
<evidence type="ECO:0000256" key="2">
    <source>
        <dbReference type="ARBA" id="ARBA00022679"/>
    </source>
</evidence>
<accession>A0A812GKG8</accession>
<dbReference type="PANTHER" id="PTHR24353:SF37">
    <property type="entry name" value="CAMP-DEPENDENT PROTEIN KINASE CATALYTIC SUBUNIT PRKX"/>
    <property type="match status" value="1"/>
</dbReference>
<dbReference type="SMART" id="SM00220">
    <property type="entry name" value="S_TKc"/>
    <property type="match status" value="1"/>
</dbReference>
<dbReference type="GO" id="GO:0004691">
    <property type="term" value="F:cAMP-dependent protein kinase activity"/>
    <property type="evidence" value="ECO:0007669"/>
    <property type="project" value="TreeGrafter"/>
</dbReference>
<dbReference type="Gene3D" id="3.60.10.10">
    <property type="entry name" value="Endonuclease/exonuclease/phosphatase"/>
    <property type="match status" value="1"/>
</dbReference>
<organism evidence="7 8">
    <name type="scientific">Symbiodinium natans</name>
    <dbReference type="NCBI Taxonomy" id="878477"/>
    <lineage>
        <taxon>Eukaryota</taxon>
        <taxon>Sar</taxon>
        <taxon>Alveolata</taxon>
        <taxon>Dinophyceae</taxon>
        <taxon>Suessiales</taxon>
        <taxon>Symbiodiniaceae</taxon>
        <taxon>Symbiodinium</taxon>
    </lineage>
</organism>
<dbReference type="InterPro" id="IPR011990">
    <property type="entry name" value="TPR-like_helical_dom_sf"/>
</dbReference>
<dbReference type="SUPFAM" id="SSF56219">
    <property type="entry name" value="DNase I-like"/>
    <property type="match status" value="1"/>
</dbReference>
<dbReference type="SUPFAM" id="SSF56112">
    <property type="entry name" value="Protein kinase-like (PK-like)"/>
    <property type="match status" value="1"/>
</dbReference>
<dbReference type="OrthoDB" id="354826at2759"/>
<evidence type="ECO:0000259" key="6">
    <source>
        <dbReference type="PROSITE" id="PS50011"/>
    </source>
</evidence>
<dbReference type="Pfam" id="PF03372">
    <property type="entry name" value="Exo_endo_phos"/>
    <property type="match status" value="1"/>
</dbReference>
<protein>
    <submittedName>
        <fullName evidence="7">NOCT protein</fullName>
    </submittedName>
</protein>
<dbReference type="InterPro" id="IPR011009">
    <property type="entry name" value="Kinase-like_dom_sf"/>
</dbReference>
<evidence type="ECO:0000256" key="3">
    <source>
        <dbReference type="ARBA" id="ARBA00022741"/>
    </source>
</evidence>
<comment type="caution">
    <text evidence="7">The sequence shown here is derived from an EMBL/GenBank/DDBJ whole genome shotgun (WGS) entry which is preliminary data.</text>
</comment>
<sequence>MDAGGHPAAIGSESLHTLQSIRGKLSELAWPPVLQRAWSDVGSLKDQPAQGSLRILSLNLLADSKQKEEEWSATPAEVLDWSKRRLRLLEILLQEEADILCLQELDLDCRDARDARACLDPELRLAGYRGIFTRPTPPATDGSAVFIKQDRFAVVEESDFGYAVVSLLTDLKFDKRFLISSAHLKSGKTEAAEKQRCQQMVSLLDYLSRMSCTACGIIMACDMNAVSVPDGKIGEPLAYRAALSHELTLQSSYAESSKEPEFTTWKLRPKGEVKRTIDYIFHSPSLRPQGLLQLPPESAMPQERLPSHSYPSDHLALGVDFVFSLSSDGDAADGKELPSCSRGFYPIRYVYFLTEFVTGGELFSAIRSLGILAGWQARFYTGGLILALQALHEKRIVYRDLKPENVLLDSDGYPKIIDFGCAVRLGRRSIRGVLRKHGWKKALDLVKDMTLNFVEQDLQLVLSVAAKAAKWQEALRFARRINSDQGASEAANSWGKGDGWQRAIQVIQTVQWMGFEVAVETLNAASSCERRGVRRSWLLSMQCFRQISAKGLRASPVSMNSLLASLGSALRWHRGCQLLHEGLRRSIAPDDISLNSLVTACEKTAKWELAIGISLLQGMFSLEPDIIGRNAAISSCANAGQWRLASVLLSSSRQLGIRMSLVSIAAMATAGERANQWRVPLELIDSHRTLTGAVLYGAAFDALESWGKWTEALDLYQELPIQLSSPHPSWQERSSQMQGMRRTLIGTPHYMAPEVILGEDYGDCCDVWSLGVCLYEFVVGPLPFANNLENPKQVFQQILTTPLSFPGHVASSACKHLIRQSARGVKDRMQLRGVEDSRRHRFSNCWFRSHVWHHGPVAALWIPIVCPREPVCA</sequence>
<keyword evidence="4" id="KW-0418">Kinase</keyword>
<evidence type="ECO:0000313" key="8">
    <source>
        <dbReference type="Proteomes" id="UP000604046"/>
    </source>
</evidence>
<keyword evidence="1" id="KW-0723">Serine/threonine-protein kinase</keyword>
<dbReference type="GO" id="GO:0005952">
    <property type="term" value="C:cAMP-dependent protein kinase complex"/>
    <property type="evidence" value="ECO:0007669"/>
    <property type="project" value="TreeGrafter"/>
</dbReference>
<dbReference type="InterPro" id="IPR008271">
    <property type="entry name" value="Ser/Thr_kinase_AS"/>
</dbReference>
<evidence type="ECO:0000256" key="5">
    <source>
        <dbReference type="ARBA" id="ARBA00022840"/>
    </source>
</evidence>
<dbReference type="InterPro" id="IPR005135">
    <property type="entry name" value="Endo/exonuclease/phosphatase"/>
</dbReference>
<keyword evidence="3" id="KW-0547">Nucleotide-binding</keyword>
<proteinExistence type="predicted"/>
<dbReference type="Proteomes" id="UP000604046">
    <property type="component" value="Unassembled WGS sequence"/>
</dbReference>